<evidence type="ECO:0000259" key="1">
    <source>
        <dbReference type="Pfam" id="PF06172"/>
    </source>
</evidence>
<dbReference type="AlphaFoldDB" id="A0A085WLN6"/>
<dbReference type="RefSeq" id="WP_240486755.1">
    <property type="nucleotide sequence ID" value="NZ_JMCB01000006.1"/>
</dbReference>
<evidence type="ECO:0000313" key="2">
    <source>
        <dbReference type="EMBL" id="KFE68599.1"/>
    </source>
</evidence>
<gene>
    <name evidence="2" type="ORF">DB31_7836</name>
</gene>
<accession>A0A085WLN6</accession>
<keyword evidence="3" id="KW-1185">Reference proteome</keyword>
<dbReference type="PANTHER" id="PTHR33387:SF3">
    <property type="entry name" value="DUF985 DOMAIN-CONTAINING PROTEIN"/>
    <property type="match status" value="1"/>
</dbReference>
<dbReference type="EMBL" id="JMCB01000006">
    <property type="protein sequence ID" value="KFE68599.1"/>
    <property type="molecule type" value="Genomic_DNA"/>
</dbReference>
<sequence length="161" mass="17951">MSMSKVDELVRALGLEPHLEGGYFRETYRAKAQVETPRGVRSAGTSIYYLLRRGEFAAWHQVASDEVWHFYDGAPLTLYLLSEQGLEEVTLGREVSQGERLQVVVPAGVLQAAVPRGDYTLAGCTVAPGFDFADWELPTRDTLVARYPEHAELVRQLTRPG</sequence>
<dbReference type="CDD" id="cd06121">
    <property type="entry name" value="cupin_YML079wp"/>
    <property type="match status" value="1"/>
</dbReference>
<comment type="caution">
    <text evidence="2">The sequence shown here is derived from an EMBL/GenBank/DDBJ whole genome shotgun (WGS) entry which is preliminary data.</text>
</comment>
<dbReference type="InterPro" id="IPR011051">
    <property type="entry name" value="RmlC_Cupin_sf"/>
</dbReference>
<dbReference type="SUPFAM" id="SSF51182">
    <property type="entry name" value="RmlC-like cupins"/>
    <property type="match status" value="1"/>
</dbReference>
<feature type="domain" description="DUF985" evidence="1">
    <location>
        <begin position="8"/>
        <end position="137"/>
    </location>
</feature>
<dbReference type="PANTHER" id="PTHR33387">
    <property type="entry name" value="RMLC-LIKE JELLY ROLL FOLD PROTEIN"/>
    <property type="match status" value="1"/>
</dbReference>
<evidence type="ECO:0000313" key="3">
    <source>
        <dbReference type="Proteomes" id="UP000028725"/>
    </source>
</evidence>
<reference evidence="2 3" key="1">
    <citation type="submission" date="2014-04" db="EMBL/GenBank/DDBJ databases">
        <title>Genome assembly of Hyalangium minutum DSM 14724.</title>
        <authorList>
            <person name="Sharma G."/>
            <person name="Subramanian S."/>
        </authorList>
    </citation>
    <scope>NUCLEOTIDE SEQUENCE [LARGE SCALE GENOMIC DNA]</scope>
    <source>
        <strain evidence="2 3">DSM 14724</strain>
    </source>
</reference>
<dbReference type="InterPro" id="IPR014710">
    <property type="entry name" value="RmlC-like_jellyroll"/>
</dbReference>
<organism evidence="2 3">
    <name type="scientific">Hyalangium minutum</name>
    <dbReference type="NCBI Taxonomy" id="394096"/>
    <lineage>
        <taxon>Bacteria</taxon>
        <taxon>Pseudomonadati</taxon>
        <taxon>Myxococcota</taxon>
        <taxon>Myxococcia</taxon>
        <taxon>Myxococcales</taxon>
        <taxon>Cystobacterineae</taxon>
        <taxon>Archangiaceae</taxon>
        <taxon>Hyalangium</taxon>
    </lineage>
</organism>
<proteinExistence type="predicted"/>
<dbReference type="Pfam" id="PF06172">
    <property type="entry name" value="Cupin_5"/>
    <property type="match status" value="1"/>
</dbReference>
<name>A0A085WLN6_9BACT</name>
<dbReference type="STRING" id="394096.DB31_7836"/>
<dbReference type="InterPro" id="IPR039935">
    <property type="entry name" value="YML079W-like"/>
</dbReference>
<dbReference type="PATRIC" id="fig|394096.3.peg.3877"/>
<protein>
    <recommendedName>
        <fullName evidence="1">DUF985 domain-containing protein</fullName>
    </recommendedName>
</protein>
<dbReference type="Gene3D" id="2.60.120.10">
    <property type="entry name" value="Jelly Rolls"/>
    <property type="match status" value="1"/>
</dbReference>
<dbReference type="Proteomes" id="UP000028725">
    <property type="component" value="Unassembled WGS sequence"/>
</dbReference>
<dbReference type="InterPro" id="IPR009327">
    <property type="entry name" value="Cupin_DUF985"/>
</dbReference>